<evidence type="ECO:0000256" key="4">
    <source>
        <dbReference type="ARBA" id="ARBA00022475"/>
    </source>
</evidence>
<keyword evidence="7 12" id="KW-0653">Protein transport</keyword>
<evidence type="ECO:0000256" key="9">
    <source>
        <dbReference type="ARBA" id="ARBA00023136"/>
    </source>
</evidence>
<organism evidence="13 16">
    <name type="scientific">Candidatus Liberibacter solanacearum</name>
    <dbReference type="NCBI Taxonomy" id="556287"/>
    <lineage>
        <taxon>Bacteria</taxon>
        <taxon>Pseudomonadati</taxon>
        <taxon>Pseudomonadota</taxon>
        <taxon>Alphaproteobacteria</taxon>
        <taxon>Hyphomicrobiales</taxon>
        <taxon>Rhizobiaceae</taxon>
        <taxon>Liberibacter</taxon>
    </lineage>
</organism>
<keyword evidence="10" id="KW-0975">Bacterial flagellum</keyword>
<dbReference type="Pfam" id="PF00813">
    <property type="entry name" value="FliP"/>
    <property type="match status" value="1"/>
</dbReference>
<keyword evidence="13" id="KW-0969">Cilium</keyword>
<dbReference type="PANTHER" id="PTHR30587:SF0">
    <property type="entry name" value="FLAGELLAR BIOSYNTHETIC PROTEIN FLIP"/>
    <property type="match status" value="1"/>
</dbReference>
<feature type="transmembrane region" description="Helical" evidence="12">
    <location>
        <begin position="43"/>
        <end position="69"/>
    </location>
</feature>
<dbReference type="RefSeq" id="WP_034442370.1">
    <property type="nucleotide sequence ID" value="NZ_CAXYJJ010000022.1"/>
</dbReference>
<keyword evidence="16" id="KW-1185">Reference proteome</keyword>
<dbReference type="PANTHER" id="PTHR30587">
    <property type="entry name" value="FLAGELLAR BIOSYNTHETIC PROTEIN FLIP"/>
    <property type="match status" value="1"/>
</dbReference>
<keyword evidence="8 12" id="KW-1133">Transmembrane helix</keyword>
<dbReference type="AlphaFoldDB" id="A0A095BEV7"/>
<evidence type="ECO:0000313" key="14">
    <source>
        <dbReference type="EMBL" id="ONI60015.1"/>
    </source>
</evidence>
<protein>
    <recommendedName>
        <fullName evidence="2 12">Flagellar biosynthetic protein FliP</fullName>
    </recommendedName>
</protein>
<comment type="caution">
    <text evidence="13">The sequence shown here is derived from an EMBL/GenBank/DDBJ whole genome shotgun (WGS) entry which is preliminary data.</text>
</comment>
<dbReference type="EMBL" id="LVWB01000006">
    <property type="protein sequence ID" value="ONI60015.1"/>
    <property type="molecule type" value="Genomic_DNA"/>
</dbReference>
<evidence type="ECO:0000313" key="13">
    <source>
        <dbReference type="EMBL" id="KJZ82012.1"/>
    </source>
</evidence>
<keyword evidence="13" id="KW-0966">Cell projection</keyword>
<dbReference type="InterPro" id="IPR005837">
    <property type="entry name" value="FliP"/>
</dbReference>
<dbReference type="PATRIC" id="fig|556287.8.peg.737"/>
<evidence type="ECO:0000256" key="3">
    <source>
        <dbReference type="ARBA" id="ARBA00022448"/>
    </source>
</evidence>
<evidence type="ECO:0000313" key="18">
    <source>
        <dbReference type="Proteomes" id="UP000236895"/>
    </source>
</evidence>
<dbReference type="NCBIfam" id="NF009438">
    <property type="entry name" value="PRK12797.1"/>
    <property type="match status" value="1"/>
</dbReference>
<sequence>MIRYLFFGFFFVVPESVFAQSSLHDIMEIPPNLSVSTWIVRTFGLFTILSIVPILLIMVTCFPRFIIVFSILRTGMGMGSIPPNLVIISLALFMTFYVMSPTLDRSIEMGVQPLISNKITETVAIKRIAEPFWIFMKNNTREKDLFLFMDMAKSTHKNTDITKDDHIEYRILIPSFMISELRRSFEIGFLIILPFLIIDMIVATIVMAMGMMMLPPTSISLPFKIIFFVLIDGWGLLVDNLVRSFV</sequence>
<dbReference type="NCBIfam" id="TIGR01103">
    <property type="entry name" value="fliP"/>
    <property type="match status" value="1"/>
</dbReference>
<dbReference type="PRINTS" id="PR00951">
    <property type="entry name" value="FLGBIOSNFLIP"/>
</dbReference>
<dbReference type="PRINTS" id="PR01302">
    <property type="entry name" value="TYPE3IMPPROT"/>
</dbReference>
<feature type="transmembrane region" description="Helical" evidence="12">
    <location>
        <begin position="221"/>
        <end position="238"/>
    </location>
</feature>
<evidence type="ECO:0000313" key="17">
    <source>
        <dbReference type="Proteomes" id="UP000189542"/>
    </source>
</evidence>
<keyword evidence="9 12" id="KW-0472">Membrane</keyword>
<dbReference type="GO" id="GO:0009425">
    <property type="term" value="C:bacterial-type flagellum basal body"/>
    <property type="evidence" value="ECO:0007669"/>
    <property type="project" value="UniProtKB-SubCell"/>
</dbReference>
<comment type="subcellular location">
    <subcellularLocation>
        <location evidence="12">Cell membrane</location>
        <topology evidence="12">Multi-pass membrane protein</topology>
    </subcellularLocation>
    <subcellularLocation>
        <location evidence="12">Bacterial flagellum basal body</location>
    </subcellularLocation>
</comment>
<dbReference type="GO" id="GO:0044781">
    <property type="term" value="P:bacterial-type flagellum organization"/>
    <property type="evidence" value="ECO:0007669"/>
    <property type="project" value="UniProtKB-UniRule"/>
</dbReference>
<reference evidence="14 17" key="2">
    <citation type="journal article" date="2017" name="PLoS ONE">
        <title>Genomic sequence of 'Candidatus Liberibacter solanacearum' haplotype C and its comparison with haplotype A and B genomes.</title>
        <authorList>
            <person name="Wang J."/>
            <person name="Haapalainen M."/>
            <person name="Schott T."/>
            <person name="Thompson S.M."/>
            <person name="Smith G.R."/>
            <person name="Nissinen A.I."/>
            <person name="Pirhonen M."/>
        </authorList>
    </citation>
    <scope>NUCLEOTIDE SEQUENCE [LARGE SCALE GENOMIC DNA]</scope>
    <source>
        <strain evidence="14 17">FIN111</strain>
    </source>
</reference>
<gene>
    <name evidence="12 15" type="primary">fliP</name>
    <name evidence="14" type="ORF">AYO25_01750</name>
    <name evidence="15" type="ORF">C0030_000540</name>
    <name evidence="13" type="ORF">DJ66_0745</name>
</gene>
<dbReference type="Proteomes" id="UP000189542">
    <property type="component" value="Unassembled WGS sequence"/>
</dbReference>
<evidence type="ECO:0000313" key="15">
    <source>
        <dbReference type="EMBL" id="RPD37685.1"/>
    </source>
</evidence>
<accession>A0A095BEV7</accession>
<feature type="transmembrane region" description="Helical" evidence="12">
    <location>
        <begin position="187"/>
        <end position="209"/>
    </location>
</feature>
<reference evidence="15 18" key="3">
    <citation type="submission" date="2018-11" db="EMBL/GenBank/DDBJ databases">
        <title>Genome Analysis of Haplotype D of Candidatus Liberibacter Solanacearum.</title>
        <authorList>
            <person name="Katsir L."/>
            <person name="Ruan Z."/>
            <person name="Santos Garcia D."/>
            <person name="Piasezky A."/>
            <person name="Jiang J."/>
            <person name="Sela N."/>
            <person name="Freilich S."/>
            <person name="Bahar O."/>
        </authorList>
    </citation>
    <scope>NUCLEOTIDE SEQUENCE [LARGE SCALE GENOMIC DNA]</scope>
    <source>
        <strain evidence="18">haplotype D1</strain>
        <strain evidence="15">ISR100</strain>
    </source>
</reference>
<evidence type="ECO:0000256" key="11">
    <source>
        <dbReference type="ARBA" id="ARBA00023225"/>
    </source>
</evidence>
<dbReference type="GO" id="GO:0005886">
    <property type="term" value="C:plasma membrane"/>
    <property type="evidence" value="ECO:0007669"/>
    <property type="project" value="UniProtKB-SubCell"/>
</dbReference>
<evidence type="ECO:0000256" key="7">
    <source>
        <dbReference type="ARBA" id="ARBA00022927"/>
    </source>
</evidence>
<evidence type="ECO:0000256" key="1">
    <source>
        <dbReference type="ARBA" id="ARBA00006257"/>
    </source>
</evidence>
<feature type="transmembrane region" description="Helical" evidence="12">
    <location>
        <begin position="81"/>
        <end position="99"/>
    </location>
</feature>
<evidence type="ECO:0000256" key="6">
    <source>
        <dbReference type="ARBA" id="ARBA00022795"/>
    </source>
</evidence>
<dbReference type="PROSITE" id="PS01061">
    <property type="entry name" value="FLIP_2"/>
    <property type="match status" value="1"/>
</dbReference>
<comment type="function">
    <text evidence="12">Plays a role in the flagellum-specific transport system.</text>
</comment>
<dbReference type="OrthoDB" id="9805111at2"/>
<keyword evidence="4 12" id="KW-1003">Cell membrane</keyword>
<evidence type="ECO:0000256" key="2">
    <source>
        <dbReference type="ARBA" id="ARBA00021714"/>
    </source>
</evidence>
<reference evidence="13 16" key="1">
    <citation type="journal article" date="2015" name="Phytopathology">
        <title>Genomes of Candidatus Liberibacter solanacearum haplotype A from New Zealand and the USA suggest significant genome plasticity in the species.</title>
        <authorList>
            <person name="Thompson S.M."/>
            <person name="Johnson C.P."/>
            <person name="Lu A.Y."/>
            <person name="Frampton R.A."/>
            <person name="Sullivan K.L."/>
            <person name="Fiers M.W."/>
            <person name="Crowhurst R.N."/>
            <person name="Pitman A.R."/>
            <person name="Scott I."/>
            <person name="Gudmestad N.C."/>
            <person name="Smith G.R."/>
        </authorList>
    </citation>
    <scope>NUCLEOTIDE SEQUENCE [LARGE SCALE GENOMIC DNA]</scope>
    <source>
        <strain evidence="13 16">LsoNZ1</strain>
    </source>
</reference>
<keyword evidence="5 12" id="KW-0812">Transmembrane</keyword>
<evidence type="ECO:0000256" key="5">
    <source>
        <dbReference type="ARBA" id="ARBA00022692"/>
    </source>
</evidence>
<keyword evidence="11 12" id="KW-1006">Bacterial flagellum protein export</keyword>
<comment type="similarity">
    <text evidence="1 12">Belongs to the FliP/MopC/SpaP family.</text>
</comment>
<evidence type="ECO:0000256" key="10">
    <source>
        <dbReference type="ARBA" id="ARBA00023143"/>
    </source>
</evidence>
<dbReference type="EMBL" id="JMTK01000002">
    <property type="protein sequence ID" value="KJZ82012.1"/>
    <property type="molecule type" value="Genomic_DNA"/>
</dbReference>
<evidence type="ECO:0000256" key="8">
    <source>
        <dbReference type="ARBA" id="ARBA00022989"/>
    </source>
</evidence>
<dbReference type="GO" id="GO:0009306">
    <property type="term" value="P:protein secretion"/>
    <property type="evidence" value="ECO:0007669"/>
    <property type="project" value="UniProtKB-UniRule"/>
</dbReference>
<proteinExistence type="inferred from homology"/>
<keyword evidence="3 12" id="KW-0813">Transport</keyword>
<dbReference type="Proteomes" id="UP000236895">
    <property type="component" value="Unassembled WGS sequence"/>
</dbReference>
<dbReference type="Proteomes" id="UP000033731">
    <property type="component" value="Unassembled WGS sequence"/>
</dbReference>
<keyword evidence="13" id="KW-0282">Flagellum</keyword>
<evidence type="ECO:0000313" key="16">
    <source>
        <dbReference type="Proteomes" id="UP000033731"/>
    </source>
</evidence>
<dbReference type="EMBL" id="PKRU02000003">
    <property type="protein sequence ID" value="RPD37685.1"/>
    <property type="molecule type" value="Genomic_DNA"/>
</dbReference>
<name>A0A095BEV7_9HYPH</name>
<keyword evidence="6 12" id="KW-1005">Bacterial flagellum biogenesis</keyword>
<dbReference type="InterPro" id="IPR005838">
    <property type="entry name" value="T3SS_IM_P"/>
</dbReference>
<evidence type="ECO:0000256" key="12">
    <source>
        <dbReference type="RuleBase" id="RU362069"/>
    </source>
</evidence>